<keyword evidence="2" id="KW-0808">Transferase</keyword>
<proteinExistence type="predicted"/>
<dbReference type="OrthoDB" id="7062303at2"/>
<dbReference type="Gene3D" id="3.40.50.150">
    <property type="entry name" value="Vaccinia Virus protein VP39"/>
    <property type="match status" value="1"/>
</dbReference>
<dbReference type="CDD" id="cd02440">
    <property type="entry name" value="AdoMet_MTases"/>
    <property type="match status" value="1"/>
</dbReference>
<evidence type="ECO:0000313" key="3">
    <source>
        <dbReference type="Proteomes" id="UP000295198"/>
    </source>
</evidence>
<gene>
    <name evidence="2" type="ORF">EKO23_02250</name>
</gene>
<keyword evidence="2" id="KW-0489">Methyltransferase</keyword>
<comment type="caution">
    <text evidence="2">The sequence shown here is derived from an EMBL/GenBank/DDBJ whole genome shotgun (WGS) entry which is preliminary data.</text>
</comment>
<dbReference type="RefSeq" id="WP_134713636.1">
    <property type="nucleotide sequence ID" value="NZ_SDKM01000002.1"/>
</dbReference>
<accession>A0A4Q4ZMN4</accession>
<dbReference type="Pfam" id="PF13649">
    <property type="entry name" value="Methyltransf_25"/>
    <property type="match status" value="1"/>
</dbReference>
<dbReference type="SUPFAM" id="SSF53335">
    <property type="entry name" value="S-adenosyl-L-methionine-dependent methyltransferases"/>
    <property type="match status" value="1"/>
</dbReference>
<dbReference type="GO" id="GO:0008168">
    <property type="term" value="F:methyltransferase activity"/>
    <property type="evidence" value="ECO:0007669"/>
    <property type="project" value="UniProtKB-KW"/>
</dbReference>
<dbReference type="InterPro" id="IPR041698">
    <property type="entry name" value="Methyltransf_25"/>
</dbReference>
<name>A0A4Q4ZMN4_9ACTN</name>
<sequence>MSTRWFLERSEAERAAYATYFARLAAAGQDIDGEARFVDAMAERGSRILDGGCGTGRVAAALAVRGHDVLGADADGTLIDAGREQYPGLPLVHRDLLDLRAEDGPFDLAVLAGNVMVFLEAGTEAGVLRALDGVVVPGGRVVLGFATDRDYTVAALDRDASALGWLPEHRFATWQMAPWGDDADWAVTVFRRPG</sequence>
<dbReference type="EMBL" id="SDKM01000002">
    <property type="protein sequence ID" value="RYP88724.1"/>
    <property type="molecule type" value="Genomic_DNA"/>
</dbReference>
<organism evidence="2 3">
    <name type="scientific">Nocardioides guangzhouensis</name>
    <dbReference type="NCBI Taxonomy" id="2497878"/>
    <lineage>
        <taxon>Bacteria</taxon>
        <taxon>Bacillati</taxon>
        <taxon>Actinomycetota</taxon>
        <taxon>Actinomycetes</taxon>
        <taxon>Propionibacteriales</taxon>
        <taxon>Nocardioidaceae</taxon>
        <taxon>Nocardioides</taxon>
    </lineage>
</organism>
<dbReference type="AlphaFoldDB" id="A0A4Q4ZMN4"/>
<dbReference type="Proteomes" id="UP000295198">
    <property type="component" value="Unassembled WGS sequence"/>
</dbReference>
<feature type="domain" description="Methyltransferase" evidence="1">
    <location>
        <begin position="48"/>
        <end position="139"/>
    </location>
</feature>
<evidence type="ECO:0000259" key="1">
    <source>
        <dbReference type="Pfam" id="PF13649"/>
    </source>
</evidence>
<reference evidence="2 3" key="1">
    <citation type="submission" date="2019-01" db="EMBL/GenBank/DDBJ databases">
        <title>Nocardioides guangzhouensis sp. nov., an actinobacterium isolated from soil.</title>
        <authorList>
            <person name="Fu Y."/>
            <person name="Cai Y."/>
            <person name="Lin Z."/>
            <person name="Chen P."/>
        </authorList>
    </citation>
    <scope>NUCLEOTIDE SEQUENCE [LARGE SCALE GENOMIC DNA]</scope>
    <source>
        <strain evidence="2 3">130</strain>
    </source>
</reference>
<dbReference type="InterPro" id="IPR029063">
    <property type="entry name" value="SAM-dependent_MTases_sf"/>
</dbReference>
<protein>
    <submittedName>
        <fullName evidence="2">Class I SAM-dependent methyltransferase</fullName>
    </submittedName>
</protein>
<keyword evidence="3" id="KW-1185">Reference proteome</keyword>
<evidence type="ECO:0000313" key="2">
    <source>
        <dbReference type="EMBL" id="RYP88724.1"/>
    </source>
</evidence>
<dbReference type="GO" id="GO:0032259">
    <property type="term" value="P:methylation"/>
    <property type="evidence" value="ECO:0007669"/>
    <property type="project" value="UniProtKB-KW"/>
</dbReference>